<accession>A0A061QS95</accession>
<gene>
    <name evidence="1" type="ORF">TSPGSL018_26528</name>
</gene>
<feature type="non-terminal residue" evidence="1">
    <location>
        <position position="1"/>
    </location>
</feature>
<organism evidence="1">
    <name type="scientific">Tetraselmis sp. GSL018</name>
    <dbReference type="NCBI Taxonomy" id="582737"/>
    <lineage>
        <taxon>Eukaryota</taxon>
        <taxon>Viridiplantae</taxon>
        <taxon>Chlorophyta</taxon>
        <taxon>core chlorophytes</taxon>
        <taxon>Chlorodendrophyceae</taxon>
        <taxon>Chlorodendrales</taxon>
        <taxon>Chlorodendraceae</taxon>
        <taxon>Tetraselmis</taxon>
    </lineage>
</organism>
<proteinExistence type="predicted"/>
<dbReference type="AlphaFoldDB" id="A0A061QS95"/>
<evidence type="ECO:0000313" key="1">
    <source>
        <dbReference type="EMBL" id="JAC61344.1"/>
    </source>
</evidence>
<reference evidence="1" key="1">
    <citation type="submission" date="2014-05" db="EMBL/GenBank/DDBJ databases">
        <title>The transcriptome of the halophilic microalga Tetraselmis sp. GSL018 isolated from the Great Salt Lake, Utah.</title>
        <authorList>
            <person name="Jinkerson R.E."/>
            <person name="D'Adamo S."/>
            <person name="Posewitz M.C."/>
        </authorList>
    </citation>
    <scope>NUCLEOTIDE SEQUENCE</scope>
    <source>
        <strain evidence="1">GSL018</strain>
    </source>
</reference>
<sequence>VFLQAPESLESNDGPPFARIPTSVALLLALPVRKPQTSPARGSRRVTRVRPPGASRFGLWELVK</sequence>
<dbReference type="EMBL" id="GBEZ01025785">
    <property type="protein sequence ID" value="JAC61344.1"/>
    <property type="molecule type" value="Transcribed_RNA"/>
</dbReference>
<name>A0A061QS95_9CHLO</name>
<protein>
    <submittedName>
        <fullName evidence="1">Uncharacterized protein</fullName>
    </submittedName>
</protein>